<organism evidence="3 4">
    <name type="scientific">Tumebacillus flagellatus</name>
    <dbReference type="NCBI Taxonomy" id="1157490"/>
    <lineage>
        <taxon>Bacteria</taxon>
        <taxon>Bacillati</taxon>
        <taxon>Bacillota</taxon>
        <taxon>Bacilli</taxon>
        <taxon>Bacillales</taxon>
        <taxon>Alicyclobacillaceae</taxon>
        <taxon>Tumebacillus</taxon>
    </lineage>
</organism>
<evidence type="ECO:0000313" key="4">
    <source>
        <dbReference type="Proteomes" id="UP000027931"/>
    </source>
</evidence>
<feature type="domain" description="SLH" evidence="2">
    <location>
        <begin position="497"/>
        <end position="554"/>
    </location>
</feature>
<dbReference type="STRING" id="1157490.EL26_09330"/>
<dbReference type="RefSeq" id="WP_038087023.1">
    <property type="nucleotide sequence ID" value="NZ_JMIR01000010.1"/>
</dbReference>
<proteinExistence type="predicted"/>
<dbReference type="EMBL" id="JMIR01000010">
    <property type="protein sequence ID" value="KEO83603.1"/>
    <property type="molecule type" value="Genomic_DNA"/>
</dbReference>
<keyword evidence="4" id="KW-1185">Reference proteome</keyword>
<feature type="signal peptide" evidence="1">
    <location>
        <begin position="1"/>
        <end position="29"/>
    </location>
</feature>
<dbReference type="InterPro" id="IPR001119">
    <property type="entry name" value="SLH_dom"/>
</dbReference>
<protein>
    <recommendedName>
        <fullName evidence="2">SLH domain-containing protein</fullName>
    </recommendedName>
</protein>
<keyword evidence="1" id="KW-0732">Signal</keyword>
<feature type="domain" description="SLH" evidence="2">
    <location>
        <begin position="429"/>
        <end position="492"/>
    </location>
</feature>
<dbReference type="Pfam" id="PF00395">
    <property type="entry name" value="SLH"/>
    <property type="match status" value="3"/>
</dbReference>
<dbReference type="AlphaFoldDB" id="A0A074LUN4"/>
<reference evidence="3 4" key="1">
    <citation type="journal article" date="2013" name="Int. J. Syst. Evol. Microbiol.">
        <title>Tumebacillus flagellatus sp. nov., an alpha-amylase/pullulanase-producing bacterium isolated from cassava wastewater.</title>
        <authorList>
            <person name="Wang Q."/>
            <person name="Xie N."/>
            <person name="Qin Y."/>
            <person name="Shen N."/>
            <person name="Zhu J."/>
            <person name="Mi H."/>
            <person name="Huang R."/>
        </authorList>
    </citation>
    <scope>NUCLEOTIDE SEQUENCE [LARGE SCALE GENOMIC DNA]</scope>
    <source>
        <strain evidence="3 4">GST4</strain>
    </source>
</reference>
<evidence type="ECO:0000256" key="1">
    <source>
        <dbReference type="SAM" id="SignalP"/>
    </source>
</evidence>
<dbReference type="OrthoDB" id="1723494at2"/>
<accession>A0A074LUN4</accession>
<dbReference type="PANTHER" id="PTHR43308:SF5">
    <property type="entry name" value="S-LAYER PROTEIN _ PEPTIDOGLYCAN ENDO-BETA-N-ACETYLGLUCOSAMINIDASE"/>
    <property type="match status" value="1"/>
</dbReference>
<feature type="chain" id="PRO_5001698160" description="SLH domain-containing protein" evidence="1">
    <location>
        <begin position="30"/>
        <end position="554"/>
    </location>
</feature>
<gene>
    <name evidence="3" type="ORF">EL26_09330</name>
</gene>
<evidence type="ECO:0000313" key="3">
    <source>
        <dbReference type="EMBL" id="KEO83603.1"/>
    </source>
</evidence>
<sequence>MNFKRIALSGCLTAGLLLSGIPWNTAAFADTTLSLQQQGSGLTASGVYTKNGLALGGTPVFLSVRDSSGRLYYANQALTDNNGRYQFQWSMPDLAANGVYSAEVHIEGDVEISTFSYTSRGNQSDIILPVGDGAYRFTGELNSGAKQAVVYDAATGLSYVTPVGNSVQVTIDANKAKSQLYGSQSGTTYLTLSIPTKTDKNTVTVPGDVIRQLSATAGTNAHLLVAASVGSFDLPLAAVPGVLLDNVKTNSDGALVFTINRVDTTRSNSLSGEYQALGTSPLLLPVEFGVSAVYKGQSLPITDFGNNFVRCSIDLTGAKLTSGSVTSAQFLQPQSGHLVPTPSSLFRDTVGHGKLVIARTGPGLYVPIQNQKSFDDTTYTAIKPRIHELAAKAIVSGKSATTFDPFGPITRAEFSTLMVRALGLSDKQGSSNFYDVPRGQWFTDYVNIGSSLGLIAGYTPNQFSPEDPITREQMAALLARSLSYVQTRPYVDTTRVLGNIADAPSVSGWARDDVALAIQTGIMPNSGLIEPQRNATRAESADMLYNFLNYLKFL</sequence>
<dbReference type="InterPro" id="IPR051465">
    <property type="entry name" value="Cell_Envelope_Struct_Comp"/>
</dbReference>
<dbReference type="eggNOG" id="COG4632">
    <property type="taxonomic scope" value="Bacteria"/>
</dbReference>
<feature type="domain" description="SLH" evidence="2">
    <location>
        <begin position="369"/>
        <end position="428"/>
    </location>
</feature>
<dbReference type="PANTHER" id="PTHR43308">
    <property type="entry name" value="OUTER MEMBRANE PROTEIN ALPHA-RELATED"/>
    <property type="match status" value="1"/>
</dbReference>
<comment type="caution">
    <text evidence="3">The sequence shown here is derived from an EMBL/GenBank/DDBJ whole genome shotgun (WGS) entry which is preliminary data.</text>
</comment>
<name>A0A074LUN4_9BACL</name>
<dbReference type="PROSITE" id="PS51272">
    <property type="entry name" value="SLH"/>
    <property type="match status" value="3"/>
</dbReference>
<dbReference type="Proteomes" id="UP000027931">
    <property type="component" value="Unassembled WGS sequence"/>
</dbReference>
<evidence type="ECO:0000259" key="2">
    <source>
        <dbReference type="PROSITE" id="PS51272"/>
    </source>
</evidence>